<dbReference type="SMART" id="SM00671">
    <property type="entry name" value="SEL1"/>
    <property type="match status" value="3"/>
</dbReference>
<evidence type="ECO:0000313" key="2">
    <source>
        <dbReference type="Proteomes" id="UP001368270"/>
    </source>
</evidence>
<organism evidence="1 2">
    <name type="scientific">Cognatishimia coralii</name>
    <dbReference type="NCBI Taxonomy" id="3083254"/>
    <lineage>
        <taxon>Bacteria</taxon>
        <taxon>Pseudomonadati</taxon>
        <taxon>Pseudomonadota</taxon>
        <taxon>Alphaproteobacteria</taxon>
        <taxon>Rhodobacterales</taxon>
        <taxon>Paracoccaceae</taxon>
        <taxon>Cognatishimia</taxon>
    </lineage>
</organism>
<gene>
    <name evidence="1" type="ORF">WG622_17190</name>
</gene>
<dbReference type="InterPro" id="IPR006597">
    <property type="entry name" value="Sel1-like"/>
</dbReference>
<comment type="caution">
    <text evidence="1">The sequence shown here is derived from an EMBL/GenBank/DDBJ whole genome shotgun (WGS) entry which is preliminary data.</text>
</comment>
<protein>
    <submittedName>
        <fullName evidence="1">Tetratricopeptide repeat protein</fullName>
    </submittedName>
</protein>
<dbReference type="InterPro" id="IPR050767">
    <property type="entry name" value="Sel1_AlgK"/>
</dbReference>
<accession>A0ABU8QKN6</accession>
<dbReference type="RefSeq" id="WP_339404647.1">
    <property type="nucleotide sequence ID" value="NZ_JBBGAZ010000015.1"/>
</dbReference>
<name>A0ABU8QKN6_9RHOB</name>
<dbReference type="PANTHER" id="PTHR11102:SF160">
    <property type="entry name" value="ERAD-ASSOCIATED E3 UBIQUITIN-PROTEIN LIGASE COMPONENT HRD3"/>
    <property type="match status" value="1"/>
</dbReference>
<sequence length="272" mass="30044">MAFISLFTLFFFLAYDAEFFEPWDKADLLLSSTAWNAPGPLTVGSENLIFQCAELAAIPAAHFLTQDPGVPNSWAVAEQRDLSMEKMSEMAAICQLAADTFPNNAEVAAMSAYADRRILQDYRFREGEVDIPMLSFATLDKFEAALNAGSLLASVEVGLAHISGFFANEFIPENRDLGHRLIKRAADLGYPYAQYQLGLIYEKGRTGKYQFVEAGSYYRAAAQQGYAPAQFRLGKLHQVGLGVEESSEVALHYITLAADMGLPIALEWLDQN</sequence>
<dbReference type="Gene3D" id="1.25.40.10">
    <property type="entry name" value="Tetratricopeptide repeat domain"/>
    <property type="match status" value="1"/>
</dbReference>
<dbReference type="EMBL" id="JBBGAZ010000015">
    <property type="protein sequence ID" value="MEJ5219993.1"/>
    <property type="molecule type" value="Genomic_DNA"/>
</dbReference>
<dbReference type="Proteomes" id="UP001368270">
    <property type="component" value="Unassembled WGS sequence"/>
</dbReference>
<reference evidence="1 2" key="1">
    <citation type="submission" date="2024-03" db="EMBL/GenBank/DDBJ databases">
        <title>Cognatishimia coralii sp. nov., a marine bacterium isolated from coral surrounding seawater.</title>
        <authorList>
            <person name="Liu X."/>
            <person name="Liu S."/>
            <person name="Sun H."/>
            <person name="Zhang Y."/>
        </authorList>
    </citation>
    <scope>NUCLEOTIDE SEQUENCE [LARGE SCALE GENOMIC DNA]</scope>
    <source>
        <strain evidence="1 2">D5M38</strain>
    </source>
</reference>
<dbReference type="InterPro" id="IPR011990">
    <property type="entry name" value="TPR-like_helical_dom_sf"/>
</dbReference>
<proteinExistence type="predicted"/>
<dbReference type="SUPFAM" id="SSF81901">
    <property type="entry name" value="HCP-like"/>
    <property type="match status" value="1"/>
</dbReference>
<dbReference type="PANTHER" id="PTHR11102">
    <property type="entry name" value="SEL-1-LIKE PROTEIN"/>
    <property type="match status" value="1"/>
</dbReference>
<evidence type="ECO:0000313" key="1">
    <source>
        <dbReference type="EMBL" id="MEJ5219993.1"/>
    </source>
</evidence>
<keyword evidence="2" id="KW-1185">Reference proteome</keyword>
<dbReference type="Pfam" id="PF08238">
    <property type="entry name" value="Sel1"/>
    <property type="match status" value="3"/>
</dbReference>